<comment type="caution">
    <text evidence="1">The sequence shown here is derived from an EMBL/GenBank/DDBJ whole genome shotgun (WGS) entry which is preliminary data.</text>
</comment>
<evidence type="ECO:0000313" key="2">
    <source>
        <dbReference type="Proteomes" id="UP000823775"/>
    </source>
</evidence>
<evidence type="ECO:0000313" key="1">
    <source>
        <dbReference type="EMBL" id="MCD7459070.1"/>
    </source>
</evidence>
<dbReference type="Proteomes" id="UP000823775">
    <property type="component" value="Unassembled WGS sequence"/>
</dbReference>
<sequence>MSEVSAEGSVTGLLAFSFEENGGGDVYETMPLIVSASFIEGKSSRRMTVMIRTSLNADEFFNLLHGSDQNEVKGVNNNFLLNLKMLFKYGLMSLN</sequence>
<name>A0ABS8SJU1_DATST</name>
<keyword evidence="2" id="KW-1185">Reference proteome</keyword>
<dbReference type="EMBL" id="JACEIK010000559">
    <property type="protein sequence ID" value="MCD7459070.1"/>
    <property type="molecule type" value="Genomic_DNA"/>
</dbReference>
<organism evidence="1 2">
    <name type="scientific">Datura stramonium</name>
    <name type="common">Jimsonweed</name>
    <name type="synonym">Common thornapple</name>
    <dbReference type="NCBI Taxonomy" id="4076"/>
    <lineage>
        <taxon>Eukaryota</taxon>
        <taxon>Viridiplantae</taxon>
        <taxon>Streptophyta</taxon>
        <taxon>Embryophyta</taxon>
        <taxon>Tracheophyta</taxon>
        <taxon>Spermatophyta</taxon>
        <taxon>Magnoliopsida</taxon>
        <taxon>eudicotyledons</taxon>
        <taxon>Gunneridae</taxon>
        <taxon>Pentapetalae</taxon>
        <taxon>asterids</taxon>
        <taxon>lamiids</taxon>
        <taxon>Solanales</taxon>
        <taxon>Solanaceae</taxon>
        <taxon>Solanoideae</taxon>
        <taxon>Datureae</taxon>
        <taxon>Datura</taxon>
    </lineage>
</organism>
<gene>
    <name evidence="1" type="ORF">HAX54_039953</name>
</gene>
<accession>A0ABS8SJU1</accession>
<proteinExistence type="predicted"/>
<reference evidence="1 2" key="1">
    <citation type="journal article" date="2021" name="BMC Genomics">
        <title>Datura genome reveals duplications of psychoactive alkaloid biosynthetic genes and high mutation rate following tissue culture.</title>
        <authorList>
            <person name="Rajewski A."/>
            <person name="Carter-House D."/>
            <person name="Stajich J."/>
            <person name="Litt A."/>
        </authorList>
    </citation>
    <scope>NUCLEOTIDE SEQUENCE [LARGE SCALE GENOMIC DNA]</scope>
    <source>
        <strain evidence="1">AR-01</strain>
    </source>
</reference>
<protein>
    <submittedName>
        <fullName evidence="1">Uncharacterized protein</fullName>
    </submittedName>
</protein>